<evidence type="ECO:0000313" key="3">
    <source>
        <dbReference type="EMBL" id="TWX68343.1"/>
    </source>
</evidence>
<accession>A0A5C6QHZ9</accession>
<gene>
    <name evidence="2" type="ORF">ESZ26_12505</name>
    <name evidence="3" type="ORF">ESZ27_06950</name>
</gene>
<keyword evidence="4" id="KW-1185">Reference proteome</keyword>
<organism evidence="3 5">
    <name type="scientific">Colwellia hornerae</name>
    <dbReference type="NCBI Taxonomy" id="89402"/>
    <lineage>
        <taxon>Bacteria</taxon>
        <taxon>Pseudomonadati</taxon>
        <taxon>Pseudomonadota</taxon>
        <taxon>Gammaproteobacteria</taxon>
        <taxon>Alteromonadales</taxon>
        <taxon>Colwelliaceae</taxon>
        <taxon>Colwellia</taxon>
    </lineage>
</organism>
<dbReference type="InterPro" id="IPR050644">
    <property type="entry name" value="PG_Glycine_Bridge_Synth"/>
</dbReference>
<dbReference type="PANTHER" id="PTHR36174">
    <property type="entry name" value="LIPID II:GLYCINE GLYCYLTRANSFERASE"/>
    <property type="match status" value="1"/>
</dbReference>
<reference evidence="3 5" key="1">
    <citation type="submission" date="2019-07" db="EMBL/GenBank/DDBJ databases">
        <title>Genomes of sea-ice associated Colwellia species.</title>
        <authorList>
            <person name="Bowman J.P."/>
        </authorList>
    </citation>
    <scope>NUCLEOTIDE SEQUENCE [LARGE SCALE GENOMIC DNA]</scope>
    <source>
        <strain evidence="2 4">ACAM 607</strain>
        <strain evidence="3 5">IC036</strain>
    </source>
</reference>
<feature type="domain" description="BioF2-like acetyltransferase" evidence="1">
    <location>
        <begin position="155"/>
        <end position="290"/>
    </location>
</feature>
<evidence type="ECO:0000313" key="2">
    <source>
        <dbReference type="EMBL" id="TWX58312.1"/>
    </source>
</evidence>
<dbReference type="AlphaFoldDB" id="A0A5C6QHZ9"/>
<evidence type="ECO:0000313" key="4">
    <source>
        <dbReference type="Proteomes" id="UP000321525"/>
    </source>
</evidence>
<dbReference type="SUPFAM" id="SSF55729">
    <property type="entry name" value="Acyl-CoA N-acyltransferases (Nat)"/>
    <property type="match status" value="1"/>
</dbReference>
<dbReference type="PANTHER" id="PTHR36174:SF1">
    <property type="entry name" value="LIPID II:GLYCINE GLYCYLTRANSFERASE"/>
    <property type="match status" value="1"/>
</dbReference>
<dbReference type="Pfam" id="PF13480">
    <property type="entry name" value="Acetyltransf_6"/>
    <property type="match status" value="1"/>
</dbReference>
<dbReference type="Proteomes" id="UP000321917">
    <property type="component" value="Unassembled WGS sequence"/>
</dbReference>
<dbReference type="OrthoDB" id="9773932at2"/>
<dbReference type="InterPro" id="IPR017469">
    <property type="entry name" value="PEP-CTERM_FemAB-rel"/>
</dbReference>
<proteinExistence type="predicted"/>
<dbReference type="InterPro" id="IPR038740">
    <property type="entry name" value="BioF2-like_GNAT_dom"/>
</dbReference>
<dbReference type="NCBIfam" id="TIGR03019">
    <property type="entry name" value="pepcterm_femAB"/>
    <property type="match status" value="1"/>
</dbReference>
<dbReference type="EMBL" id="VOLR01000016">
    <property type="protein sequence ID" value="TWX58312.1"/>
    <property type="molecule type" value="Genomic_DNA"/>
</dbReference>
<sequence>MITKYKIEILNSSSSTSWDEYVNSHPLVSIYHLSKWKYIIEDTFQHKCLYYYALNDEGAICGILPSVNLNSKLFGNFIVSMPFLNYGGVLADNADVAKQLNEHLEDQATSFQVSYIQYREQVERTENLLPVSTTKVNMILQLPETAEALGKLIGSKRRSQIKRPIKEGVSHKIGKTELLDDFYQVFCENMRDLGTPVYGKTFFKNILEVFAEHCTICVVYWQGKPVSSGFLITYKGRMEIPWASTLSYANRISVNMYLYWQILSHAIEAGCHEFDFGRSTIDEGTYRFKKQWKSEPQQCYWYHWVPEGGELPNLSPTNAKFDLAIKMWKKLPLPIANTLGPFLVKNLP</sequence>
<evidence type="ECO:0000259" key="1">
    <source>
        <dbReference type="Pfam" id="PF13480"/>
    </source>
</evidence>
<name>A0A5C6QHZ9_9GAMM</name>
<dbReference type="Proteomes" id="UP000321525">
    <property type="component" value="Unassembled WGS sequence"/>
</dbReference>
<dbReference type="RefSeq" id="WP_146799826.1">
    <property type="nucleotide sequence ID" value="NZ_VOLP01000015.1"/>
</dbReference>
<dbReference type="EMBL" id="VOLQ01000010">
    <property type="protein sequence ID" value="TWX68343.1"/>
    <property type="molecule type" value="Genomic_DNA"/>
</dbReference>
<comment type="caution">
    <text evidence="3">The sequence shown here is derived from an EMBL/GenBank/DDBJ whole genome shotgun (WGS) entry which is preliminary data.</text>
</comment>
<evidence type="ECO:0000313" key="5">
    <source>
        <dbReference type="Proteomes" id="UP000321917"/>
    </source>
</evidence>
<dbReference type="InterPro" id="IPR016181">
    <property type="entry name" value="Acyl_CoA_acyltransferase"/>
</dbReference>
<dbReference type="Gene3D" id="3.40.630.30">
    <property type="match status" value="1"/>
</dbReference>
<protein>
    <submittedName>
        <fullName evidence="3">FemAB family PEP-CTERM system-associated protein</fullName>
    </submittedName>
</protein>